<dbReference type="InterPro" id="IPR029063">
    <property type="entry name" value="SAM-dependent_MTases_sf"/>
</dbReference>
<dbReference type="CDD" id="cd02440">
    <property type="entry name" value="AdoMet_MTases"/>
    <property type="match status" value="1"/>
</dbReference>
<keyword evidence="4" id="KW-1185">Reference proteome</keyword>
<keyword evidence="1 3" id="KW-0808">Transferase</keyword>
<organism evidence="3 4">
    <name type="scientific">Massilia violaceinigra</name>
    <dbReference type="NCBI Taxonomy" id="2045208"/>
    <lineage>
        <taxon>Bacteria</taxon>
        <taxon>Pseudomonadati</taxon>
        <taxon>Pseudomonadota</taxon>
        <taxon>Betaproteobacteria</taxon>
        <taxon>Burkholderiales</taxon>
        <taxon>Oxalobacteraceae</taxon>
        <taxon>Telluria group</taxon>
        <taxon>Massilia</taxon>
    </lineage>
</organism>
<keyword evidence="3" id="KW-0489">Methyltransferase</keyword>
<dbReference type="AlphaFoldDB" id="A0A2D2DPH5"/>
<dbReference type="GO" id="GO:0008168">
    <property type="term" value="F:methyltransferase activity"/>
    <property type="evidence" value="ECO:0007669"/>
    <property type="project" value="UniProtKB-KW"/>
</dbReference>
<gene>
    <name evidence="3" type="ORF">CR152_21950</name>
</gene>
<accession>A0A2D2DPH5</accession>
<dbReference type="OrthoDB" id="3818852at2"/>
<proteinExistence type="predicted"/>
<sequence length="249" mass="28208">MSDFYDRLTPFYHLIHQDWHASVALQGEQLTKLIDAEWPGKRKLLDVSCGIGTQAIGLAQRGFSTTASDLSEKEIERARREADLAGAAVDFSVCDMRRAHEHHGSGFDIVLSCDNSLPHLLSDDDLLTALRQMFACLSPGGGFLMSMRDYEREERGVNLVKPYGARTENGKRYVLFQVWDFSGEHYDLTFYFIEEDLATQAVHTHALRSRYYAISTDKMCALMREAGFAQVRRIDDAFYQPILVGTRPA</sequence>
<dbReference type="Pfam" id="PF13649">
    <property type="entry name" value="Methyltransf_25"/>
    <property type="match status" value="1"/>
</dbReference>
<dbReference type="GO" id="GO:0032259">
    <property type="term" value="P:methylation"/>
    <property type="evidence" value="ECO:0007669"/>
    <property type="project" value="UniProtKB-KW"/>
</dbReference>
<feature type="domain" description="Methyltransferase" evidence="2">
    <location>
        <begin position="45"/>
        <end position="141"/>
    </location>
</feature>
<dbReference type="EMBL" id="CP024608">
    <property type="protein sequence ID" value="ATQ76887.1"/>
    <property type="molecule type" value="Genomic_DNA"/>
</dbReference>
<dbReference type="RefSeq" id="WP_099878538.1">
    <property type="nucleotide sequence ID" value="NZ_CP024608.1"/>
</dbReference>
<dbReference type="KEGG" id="mass:CR152_21950"/>
<dbReference type="Gene3D" id="3.40.50.150">
    <property type="entry name" value="Vaccinia Virus protein VP39"/>
    <property type="match status" value="1"/>
</dbReference>
<evidence type="ECO:0000313" key="3">
    <source>
        <dbReference type="EMBL" id="ATQ76887.1"/>
    </source>
</evidence>
<evidence type="ECO:0000259" key="2">
    <source>
        <dbReference type="Pfam" id="PF13649"/>
    </source>
</evidence>
<evidence type="ECO:0000313" key="4">
    <source>
        <dbReference type="Proteomes" id="UP000229897"/>
    </source>
</evidence>
<dbReference type="Proteomes" id="UP000229897">
    <property type="component" value="Chromosome"/>
</dbReference>
<dbReference type="InterPro" id="IPR041698">
    <property type="entry name" value="Methyltransf_25"/>
</dbReference>
<protein>
    <submittedName>
        <fullName evidence="3">SAM-dependent methyltransferase</fullName>
    </submittedName>
</protein>
<name>A0A2D2DPH5_9BURK</name>
<evidence type="ECO:0000256" key="1">
    <source>
        <dbReference type="ARBA" id="ARBA00022679"/>
    </source>
</evidence>
<dbReference type="SUPFAM" id="SSF53335">
    <property type="entry name" value="S-adenosyl-L-methionine-dependent methyltransferases"/>
    <property type="match status" value="1"/>
</dbReference>
<reference evidence="3" key="1">
    <citation type="submission" date="2017-10" db="EMBL/GenBank/DDBJ databases">
        <title>Massilia psychrophilum sp. nov., a novel purple-pigmented bacterium isolated from Tianshan glacier, Xinjiang Municipality, China.</title>
        <authorList>
            <person name="Wang H."/>
        </authorList>
    </citation>
    <scope>NUCLEOTIDE SEQUENCE [LARGE SCALE GENOMIC DNA]</scope>
    <source>
        <strain evidence="3">B2</strain>
    </source>
</reference>
<dbReference type="PANTHER" id="PTHR43861">
    <property type="entry name" value="TRANS-ACONITATE 2-METHYLTRANSFERASE-RELATED"/>
    <property type="match status" value="1"/>
</dbReference>